<keyword evidence="4 7" id="KW-0547">Nucleotide-binding</keyword>
<name>A0ABR2KJ01_9EUKA</name>
<keyword evidence="3" id="KW-0808">Transferase</keyword>
<dbReference type="InterPro" id="IPR000719">
    <property type="entry name" value="Prot_kinase_dom"/>
</dbReference>
<evidence type="ECO:0000313" key="10">
    <source>
        <dbReference type="EMBL" id="KAK8890821.1"/>
    </source>
</evidence>
<evidence type="ECO:0000313" key="11">
    <source>
        <dbReference type="Proteomes" id="UP001470230"/>
    </source>
</evidence>
<evidence type="ECO:0000256" key="3">
    <source>
        <dbReference type="ARBA" id="ARBA00022679"/>
    </source>
</evidence>
<accession>A0ABR2KJ01</accession>
<comment type="caution">
    <text evidence="10">The sequence shown here is derived from an EMBL/GenBank/DDBJ whole genome shotgun (WGS) entry which is preliminary data.</text>
</comment>
<proteinExistence type="inferred from homology"/>
<dbReference type="InterPro" id="IPR011009">
    <property type="entry name" value="Kinase-like_dom_sf"/>
</dbReference>
<dbReference type="Pfam" id="PF00069">
    <property type="entry name" value="Pkinase"/>
    <property type="match status" value="1"/>
</dbReference>
<keyword evidence="11" id="KW-1185">Reference proteome</keyword>
<dbReference type="PROSITE" id="PS00108">
    <property type="entry name" value="PROTEIN_KINASE_ST"/>
    <property type="match status" value="1"/>
</dbReference>
<feature type="binding site" evidence="7">
    <location>
        <position position="39"/>
    </location>
    <ligand>
        <name>ATP</name>
        <dbReference type="ChEBI" id="CHEBI:30616"/>
    </ligand>
</feature>
<dbReference type="InterPro" id="IPR050108">
    <property type="entry name" value="CDK"/>
</dbReference>
<feature type="domain" description="Protein kinase" evidence="9">
    <location>
        <begin position="10"/>
        <end position="305"/>
    </location>
</feature>
<dbReference type="Gene3D" id="3.30.200.20">
    <property type="entry name" value="Phosphorylase Kinase, domain 1"/>
    <property type="match status" value="1"/>
</dbReference>
<dbReference type="PROSITE" id="PS00107">
    <property type="entry name" value="PROTEIN_KINASE_ATP"/>
    <property type="match status" value="1"/>
</dbReference>
<keyword evidence="6 7" id="KW-0067">ATP-binding</keyword>
<evidence type="ECO:0000256" key="4">
    <source>
        <dbReference type="ARBA" id="ARBA00022741"/>
    </source>
</evidence>
<protein>
    <recommendedName>
        <fullName evidence="9">Protein kinase domain-containing protein</fullName>
    </recommendedName>
</protein>
<evidence type="ECO:0000256" key="5">
    <source>
        <dbReference type="ARBA" id="ARBA00022777"/>
    </source>
</evidence>
<sequence length="358" mass="41417">MDYPPISAEYEIISKIGQGGYGIVFKARIKETENIVALKLIQKIPRRFTEGFPQPALREILLLREIKGCSNVIDLKNVLTCGNERNVYIVYDYNEYDLYDLIQKSTLNLRQVKSYLKQMLTGLKALHSKGYIHRDLKPSNFLISSDNSLKLIDFGLSRKIDQNYDNKNCRNFTDRVGTNNYRAPELILGDTNYGLEVDIWSLGCTLYEMTTKKFLFNSTTDSETASSIIKIFDIPSKENWPDFYSLPNNELFLNCKTRPIITTDEFFESKLPKEFKPLKNLLSKMLQLNPKKRISATDALNDPILKDAVSPQELETICLEESYIKGNQKNDQTKRNKKVMDQQYESLRPKKIFPKDII</sequence>
<dbReference type="InterPro" id="IPR017441">
    <property type="entry name" value="Protein_kinase_ATP_BS"/>
</dbReference>
<evidence type="ECO:0000256" key="8">
    <source>
        <dbReference type="RuleBase" id="RU000304"/>
    </source>
</evidence>
<dbReference type="EMBL" id="JAPFFF010000004">
    <property type="protein sequence ID" value="KAK8890821.1"/>
    <property type="molecule type" value="Genomic_DNA"/>
</dbReference>
<comment type="similarity">
    <text evidence="1">Belongs to the protein kinase superfamily. CMGC Ser/Thr protein kinase family. CDC2/CDKX subfamily.</text>
</comment>
<dbReference type="SMART" id="SM00220">
    <property type="entry name" value="S_TKc"/>
    <property type="match status" value="1"/>
</dbReference>
<reference evidence="10 11" key="1">
    <citation type="submission" date="2024-04" db="EMBL/GenBank/DDBJ databases">
        <title>Tritrichomonas musculus Genome.</title>
        <authorList>
            <person name="Alves-Ferreira E."/>
            <person name="Grigg M."/>
            <person name="Lorenzi H."/>
            <person name="Galac M."/>
        </authorList>
    </citation>
    <scope>NUCLEOTIDE SEQUENCE [LARGE SCALE GENOMIC DNA]</scope>
    <source>
        <strain evidence="10 11">EAF2021</strain>
    </source>
</reference>
<dbReference type="PANTHER" id="PTHR24056:SF546">
    <property type="entry name" value="CYCLIN-DEPENDENT KINASE 12"/>
    <property type="match status" value="1"/>
</dbReference>
<dbReference type="PANTHER" id="PTHR24056">
    <property type="entry name" value="CELL DIVISION PROTEIN KINASE"/>
    <property type="match status" value="1"/>
</dbReference>
<dbReference type="Proteomes" id="UP001470230">
    <property type="component" value="Unassembled WGS sequence"/>
</dbReference>
<evidence type="ECO:0000256" key="2">
    <source>
        <dbReference type="ARBA" id="ARBA00022527"/>
    </source>
</evidence>
<organism evidence="10 11">
    <name type="scientific">Tritrichomonas musculus</name>
    <dbReference type="NCBI Taxonomy" id="1915356"/>
    <lineage>
        <taxon>Eukaryota</taxon>
        <taxon>Metamonada</taxon>
        <taxon>Parabasalia</taxon>
        <taxon>Tritrichomonadida</taxon>
        <taxon>Tritrichomonadidae</taxon>
        <taxon>Tritrichomonas</taxon>
    </lineage>
</organism>
<evidence type="ECO:0000256" key="6">
    <source>
        <dbReference type="ARBA" id="ARBA00022840"/>
    </source>
</evidence>
<evidence type="ECO:0000256" key="7">
    <source>
        <dbReference type="PROSITE-ProRule" id="PRU10141"/>
    </source>
</evidence>
<keyword evidence="2 8" id="KW-0723">Serine/threonine-protein kinase</keyword>
<evidence type="ECO:0000256" key="1">
    <source>
        <dbReference type="ARBA" id="ARBA00006485"/>
    </source>
</evidence>
<dbReference type="PROSITE" id="PS50011">
    <property type="entry name" value="PROTEIN_KINASE_DOM"/>
    <property type="match status" value="1"/>
</dbReference>
<keyword evidence="5" id="KW-0418">Kinase</keyword>
<dbReference type="InterPro" id="IPR008271">
    <property type="entry name" value="Ser/Thr_kinase_AS"/>
</dbReference>
<dbReference type="Gene3D" id="1.10.510.10">
    <property type="entry name" value="Transferase(Phosphotransferase) domain 1"/>
    <property type="match status" value="1"/>
</dbReference>
<dbReference type="SUPFAM" id="SSF56112">
    <property type="entry name" value="Protein kinase-like (PK-like)"/>
    <property type="match status" value="1"/>
</dbReference>
<gene>
    <name evidence="10" type="ORF">M9Y10_028020</name>
</gene>
<evidence type="ECO:0000259" key="9">
    <source>
        <dbReference type="PROSITE" id="PS50011"/>
    </source>
</evidence>